<dbReference type="EMBL" id="JAGKHQ010000007">
    <property type="protein sequence ID" value="KAG7512006.1"/>
    <property type="molecule type" value="Genomic_DNA"/>
</dbReference>
<reference evidence="2 3" key="1">
    <citation type="journal article" date="2021" name="Sci. Rep.">
        <title>Chromosome anchoring in Senegalese sole (Solea senegalensis) reveals sex-associated markers and genome rearrangements in flatfish.</title>
        <authorList>
            <person name="Guerrero-Cozar I."/>
            <person name="Gomez-Garrido J."/>
            <person name="Berbel C."/>
            <person name="Martinez-Blanch J.F."/>
            <person name="Alioto T."/>
            <person name="Claros M.G."/>
            <person name="Gagnaire P.A."/>
            <person name="Manchado M."/>
        </authorList>
    </citation>
    <scope>NUCLEOTIDE SEQUENCE [LARGE SCALE GENOMIC DNA]</scope>
    <source>
        <strain evidence="2">Sse05_10M</strain>
    </source>
</reference>
<comment type="caution">
    <text evidence="2">The sequence shown here is derived from an EMBL/GenBank/DDBJ whole genome shotgun (WGS) entry which is preliminary data.</text>
</comment>
<accession>A0AAV6S2N2</accession>
<dbReference type="AlphaFoldDB" id="A0AAV6S2N2"/>
<evidence type="ECO:0000313" key="3">
    <source>
        <dbReference type="Proteomes" id="UP000693946"/>
    </source>
</evidence>
<gene>
    <name evidence="2" type="ORF">JOB18_016879</name>
</gene>
<proteinExistence type="predicted"/>
<sequence length="69" mass="7260">MACQTKMQWYVVSGLNLPAAAVYICRGGKPIQGLAVLLEWSIISSSDSATVSPPLSPSLSGHALLLHSH</sequence>
<name>A0AAV6S2N2_SOLSE</name>
<keyword evidence="3" id="KW-1185">Reference proteome</keyword>
<organism evidence="2 3">
    <name type="scientific">Solea senegalensis</name>
    <name type="common">Senegalese sole</name>
    <dbReference type="NCBI Taxonomy" id="28829"/>
    <lineage>
        <taxon>Eukaryota</taxon>
        <taxon>Metazoa</taxon>
        <taxon>Chordata</taxon>
        <taxon>Craniata</taxon>
        <taxon>Vertebrata</taxon>
        <taxon>Euteleostomi</taxon>
        <taxon>Actinopterygii</taxon>
        <taxon>Neopterygii</taxon>
        <taxon>Teleostei</taxon>
        <taxon>Neoteleostei</taxon>
        <taxon>Acanthomorphata</taxon>
        <taxon>Carangaria</taxon>
        <taxon>Pleuronectiformes</taxon>
        <taxon>Pleuronectoidei</taxon>
        <taxon>Soleidae</taxon>
        <taxon>Solea</taxon>
    </lineage>
</organism>
<evidence type="ECO:0000313" key="2">
    <source>
        <dbReference type="EMBL" id="KAG7512006.1"/>
    </source>
</evidence>
<dbReference type="Proteomes" id="UP000693946">
    <property type="component" value="Linkage Group LG15"/>
</dbReference>
<feature type="region of interest" description="Disordered" evidence="1">
    <location>
        <begin position="47"/>
        <end position="69"/>
    </location>
</feature>
<evidence type="ECO:0000256" key="1">
    <source>
        <dbReference type="SAM" id="MobiDB-lite"/>
    </source>
</evidence>
<protein>
    <submittedName>
        <fullName evidence="2">Uncharacterized protein</fullName>
    </submittedName>
</protein>